<proteinExistence type="predicted"/>
<feature type="transmembrane region" description="Helical" evidence="1">
    <location>
        <begin position="88"/>
        <end position="110"/>
    </location>
</feature>
<gene>
    <name evidence="2" type="ORF">SAMN02982922_1933</name>
</gene>
<keyword evidence="1" id="KW-0472">Membrane</keyword>
<dbReference type="AlphaFoldDB" id="A0A1X7NIK7"/>
<feature type="transmembrane region" description="Helical" evidence="1">
    <location>
        <begin position="56"/>
        <end position="76"/>
    </location>
</feature>
<dbReference type="InterPro" id="IPR008523">
    <property type="entry name" value="DUF805"/>
</dbReference>
<dbReference type="Pfam" id="PF05656">
    <property type="entry name" value="DUF805"/>
    <property type="match status" value="1"/>
</dbReference>
<evidence type="ECO:0000256" key="1">
    <source>
        <dbReference type="SAM" id="Phobius"/>
    </source>
</evidence>
<dbReference type="EMBL" id="FXBL01000004">
    <property type="protein sequence ID" value="SMH37664.1"/>
    <property type="molecule type" value="Genomic_DNA"/>
</dbReference>
<reference evidence="2 3" key="1">
    <citation type="submission" date="2017-04" db="EMBL/GenBank/DDBJ databases">
        <authorList>
            <person name="Afonso C.L."/>
            <person name="Miller P.J."/>
            <person name="Scott M.A."/>
            <person name="Spackman E."/>
            <person name="Goraichik I."/>
            <person name="Dimitrov K.M."/>
            <person name="Suarez D.L."/>
            <person name="Swayne D.E."/>
        </authorList>
    </citation>
    <scope>NUCLEOTIDE SEQUENCE [LARGE SCALE GENOMIC DNA]</scope>
    <source>
        <strain evidence="2 3">B5P</strain>
    </source>
</reference>
<keyword evidence="1" id="KW-1133">Transmembrane helix</keyword>
<dbReference type="RefSeq" id="WP_085463968.1">
    <property type="nucleotide sequence ID" value="NZ_FXBL01000004.1"/>
</dbReference>
<dbReference type="OrthoDB" id="9812349at2"/>
<dbReference type="PANTHER" id="PTHR34980">
    <property type="entry name" value="INNER MEMBRANE PROTEIN-RELATED-RELATED"/>
    <property type="match status" value="1"/>
</dbReference>
<evidence type="ECO:0000313" key="3">
    <source>
        <dbReference type="Proteomes" id="UP000193083"/>
    </source>
</evidence>
<dbReference type="PANTHER" id="PTHR34980:SF3">
    <property type="entry name" value="BLR8105 PROTEIN"/>
    <property type="match status" value="1"/>
</dbReference>
<name>A0A1X7NIK7_9HYPH</name>
<dbReference type="GO" id="GO:0005886">
    <property type="term" value="C:plasma membrane"/>
    <property type="evidence" value="ECO:0007669"/>
    <property type="project" value="TreeGrafter"/>
</dbReference>
<evidence type="ECO:0000313" key="2">
    <source>
        <dbReference type="EMBL" id="SMH37664.1"/>
    </source>
</evidence>
<keyword evidence="3" id="KW-1185">Reference proteome</keyword>
<accession>A0A1X7NIK7</accession>
<dbReference type="Proteomes" id="UP000193083">
    <property type="component" value="Unassembled WGS sequence"/>
</dbReference>
<keyword evidence="1" id="KW-0812">Transmembrane</keyword>
<feature type="transmembrane region" description="Helical" evidence="1">
    <location>
        <begin position="23"/>
        <end position="44"/>
    </location>
</feature>
<sequence>MGGLSARQLLWLFLRLNGRISRAAYLLAGLLANLVPGFLLYRFTLAPVESQAADSWAVAFFLIGLLSVWSIFALSVKRVHDLGKPGPYALALFVPVISYVVFIVLCVMPGDPAPNRYGAETNSPG</sequence>
<protein>
    <submittedName>
        <fullName evidence="2">Uncharacterized membrane protein YhaH, DUF805 family</fullName>
    </submittedName>
</protein>
<organism evidence="2 3">
    <name type="scientific">Mesorhizobium australicum</name>
    <dbReference type="NCBI Taxonomy" id="536018"/>
    <lineage>
        <taxon>Bacteria</taxon>
        <taxon>Pseudomonadati</taxon>
        <taxon>Pseudomonadota</taxon>
        <taxon>Alphaproteobacteria</taxon>
        <taxon>Hyphomicrobiales</taxon>
        <taxon>Phyllobacteriaceae</taxon>
        <taxon>Mesorhizobium</taxon>
    </lineage>
</organism>